<proteinExistence type="predicted"/>
<dbReference type="Pfam" id="PF06252">
    <property type="entry name" value="GemA"/>
    <property type="match status" value="1"/>
</dbReference>
<dbReference type="EMBL" id="JZWI01000021">
    <property type="protein sequence ID" value="KLN54719.1"/>
    <property type="molecule type" value="Genomic_DNA"/>
</dbReference>
<protein>
    <recommendedName>
        <fullName evidence="4">Regulatory protein GemA</fullName>
    </recommendedName>
</protein>
<evidence type="ECO:0000313" key="3">
    <source>
        <dbReference type="Proteomes" id="UP000035170"/>
    </source>
</evidence>
<reference evidence="2 3" key="1">
    <citation type="submission" date="2015-03" db="EMBL/GenBank/DDBJ databases">
        <title>Genome sequence of Variovorax paradoxus TBEA6.</title>
        <authorList>
            <person name="Poehlein A."/>
            <person name="Schuldes J."/>
            <person name="Wuebbeler J.H."/>
            <person name="Hiessl S."/>
            <person name="Steinbuechel A."/>
            <person name="Daniel R."/>
        </authorList>
    </citation>
    <scope>NUCLEOTIDE SEQUENCE [LARGE SCALE GENOMIC DNA]</scope>
    <source>
        <strain evidence="2 3">TBEA6</strain>
    </source>
</reference>
<dbReference type="Proteomes" id="UP000035170">
    <property type="component" value="Unassembled WGS sequence"/>
</dbReference>
<dbReference type="InterPro" id="IPR009363">
    <property type="entry name" value="Phage_Mu_Gp16"/>
</dbReference>
<evidence type="ECO:0000313" key="2">
    <source>
        <dbReference type="EMBL" id="KLN54719.1"/>
    </source>
</evidence>
<gene>
    <name evidence="2" type="ORF">VPARA_40230</name>
</gene>
<name>A0A0H2LWY7_VARPD</name>
<feature type="region of interest" description="Disordered" evidence="1">
    <location>
        <begin position="1"/>
        <end position="20"/>
    </location>
</feature>
<accession>A0A0H2LWY7</accession>
<dbReference type="PATRIC" id="fig|34073.19.peg.4119"/>
<keyword evidence="3" id="KW-1185">Reference proteome</keyword>
<evidence type="ECO:0008006" key="4">
    <source>
        <dbReference type="Google" id="ProtNLM"/>
    </source>
</evidence>
<organism evidence="2 3">
    <name type="scientific">Variovorax paradoxus</name>
    <dbReference type="NCBI Taxonomy" id="34073"/>
    <lineage>
        <taxon>Bacteria</taxon>
        <taxon>Pseudomonadati</taxon>
        <taxon>Pseudomonadota</taxon>
        <taxon>Betaproteobacteria</taxon>
        <taxon>Burkholderiales</taxon>
        <taxon>Comamonadaceae</taxon>
        <taxon>Variovorax</taxon>
    </lineage>
</organism>
<sequence>MNAPETVNKKPFPKVPAPSSWDATRKRELGLIHMAKAHLGLSREDYEFVIGKVTGTTKTSAADLTHPERELLLQHFKRMGFKVQAKAGAKPLDSRQHKKLRAMWYALAEVGAVERPDSAIDCDRAVEAWAKRQGNGNKVGHIDALRFADSQQLNWLIEEMKAWGQRVKARID</sequence>
<dbReference type="RefSeq" id="WP_047785767.1">
    <property type="nucleotide sequence ID" value="NZ_JZWI01000021.1"/>
</dbReference>
<comment type="caution">
    <text evidence="2">The sequence shown here is derived from an EMBL/GenBank/DDBJ whole genome shotgun (WGS) entry which is preliminary data.</text>
</comment>
<evidence type="ECO:0000256" key="1">
    <source>
        <dbReference type="SAM" id="MobiDB-lite"/>
    </source>
</evidence>
<dbReference type="AlphaFoldDB" id="A0A0H2LWY7"/>